<evidence type="ECO:0000313" key="2">
    <source>
        <dbReference type="EMBL" id="MFC3476273.1"/>
    </source>
</evidence>
<feature type="transmembrane region" description="Helical" evidence="1">
    <location>
        <begin position="45"/>
        <end position="65"/>
    </location>
</feature>
<organism evidence="2 3">
    <name type="scientific">Halobacterium litoreum</name>
    <dbReference type="NCBI Taxonomy" id="2039234"/>
    <lineage>
        <taxon>Archaea</taxon>
        <taxon>Methanobacteriati</taxon>
        <taxon>Methanobacteriota</taxon>
        <taxon>Stenosarchaea group</taxon>
        <taxon>Halobacteria</taxon>
        <taxon>Halobacteriales</taxon>
        <taxon>Halobacteriaceae</taxon>
        <taxon>Halobacterium</taxon>
    </lineage>
</organism>
<keyword evidence="1" id="KW-0812">Transmembrane</keyword>
<feature type="transmembrane region" description="Helical" evidence="1">
    <location>
        <begin position="15"/>
        <end position="33"/>
    </location>
</feature>
<accession>A0ABD5NA93</accession>
<evidence type="ECO:0000313" key="3">
    <source>
        <dbReference type="Proteomes" id="UP001595660"/>
    </source>
</evidence>
<keyword evidence="1" id="KW-0472">Membrane</keyword>
<sequence>MIWGLLSGLGLGEQLFAAGLMLVVAWYLLRALSMAGTLGVAVSSGIMYAVVTAVVLAVALAAGWLDPQMGAIMNAVSKAEHVFRTFVVDVVESALEGAT</sequence>
<comment type="caution">
    <text evidence="2">The sequence shown here is derived from an EMBL/GenBank/DDBJ whole genome shotgun (WGS) entry which is preliminary data.</text>
</comment>
<evidence type="ECO:0008006" key="4">
    <source>
        <dbReference type="Google" id="ProtNLM"/>
    </source>
</evidence>
<keyword evidence="3" id="KW-1185">Reference proteome</keyword>
<gene>
    <name evidence="2" type="ORF">ACFOKC_00900</name>
</gene>
<dbReference type="EMBL" id="JBHRWN010000002">
    <property type="protein sequence ID" value="MFC3476273.1"/>
    <property type="molecule type" value="Genomic_DNA"/>
</dbReference>
<proteinExistence type="predicted"/>
<dbReference type="Proteomes" id="UP001595660">
    <property type="component" value="Unassembled WGS sequence"/>
</dbReference>
<keyword evidence="1" id="KW-1133">Transmembrane helix</keyword>
<dbReference type="AlphaFoldDB" id="A0ABD5NA93"/>
<evidence type="ECO:0000256" key="1">
    <source>
        <dbReference type="SAM" id="Phobius"/>
    </source>
</evidence>
<dbReference type="GeneID" id="69117817"/>
<dbReference type="RefSeq" id="WP_232569005.1">
    <property type="nucleotide sequence ID" value="NZ_CP089466.1"/>
</dbReference>
<protein>
    <recommendedName>
        <fullName evidence="4">Colicin V production protein</fullName>
    </recommendedName>
</protein>
<name>A0ABD5NA93_9EURY</name>
<reference evidence="2 3" key="1">
    <citation type="journal article" date="2019" name="Int. J. Syst. Evol. Microbiol.">
        <title>The Global Catalogue of Microorganisms (GCM) 10K type strain sequencing project: providing services to taxonomists for standard genome sequencing and annotation.</title>
        <authorList>
            <consortium name="The Broad Institute Genomics Platform"/>
            <consortium name="The Broad Institute Genome Sequencing Center for Infectious Disease"/>
            <person name="Wu L."/>
            <person name="Ma J."/>
        </authorList>
    </citation>
    <scope>NUCLEOTIDE SEQUENCE [LARGE SCALE GENOMIC DNA]</scope>
    <source>
        <strain evidence="2 3">CGMCC 1.12562</strain>
    </source>
</reference>